<keyword evidence="3" id="KW-1185">Reference proteome</keyword>
<evidence type="ECO:0000313" key="3">
    <source>
        <dbReference type="Proteomes" id="UP000799424"/>
    </source>
</evidence>
<dbReference type="EMBL" id="MU006217">
    <property type="protein sequence ID" value="KAF2832606.1"/>
    <property type="molecule type" value="Genomic_DNA"/>
</dbReference>
<evidence type="ECO:0000256" key="1">
    <source>
        <dbReference type="SAM" id="Phobius"/>
    </source>
</evidence>
<proteinExistence type="predicted"/>
<protein>
    <submittedName>
        <fullName evidence="2">Uncharacterized protein</fullName>
    </submittedName>
</protein>
<keyword evidence="1" id="KW-1133">Transmembrane helix</keyword>
<evidence type="ECO:0000313" key="2">
    <source>
        <dbReference type="EMBL" id="KAF2832606.1"/>
    </source>
</evidence>
<dbReference type="AlphaFoldDB" id="A0A6A7AHB8"/>
<feature type="transmembrane region" description="Helical" evidence="1">
    <location>
        <begin position="62"/>
        <end position="83"/>
    </location>
</feature>
<accession>A0A6A7AHB8</accession>
<sequence>MTGTVFKPPKHMATKRRFHFAHTASTLHSRKSSQITFSKSRALKGRVSCISHWRTKSEARDWAVWAFCCYFFLIRLFCAFGALER</sequence>
<gene>
    <name evidence="2" type="ORF">CC86DRAFT_91827</name>
</gene>
<keyword evidence="1" id="KW-0812">Transmembrane</keyword>
<dbReference type="Proteomes" id="UP000799424">
    <property type="component" value="Unassembled WGS sequence"/>
</dbReference>
<keyword evidence="1" id="KW-0472">Membrane</keyword>
<organism evidence="2 3">
    <name type="scientific">Ophiobolus disseminans</name>
    <dbReference type="NCBI Taxonomy" id="1469910"/>
    <lineage>
        <taxon>Eukaryota</taxon>
        <taxon>Fungi</taxon>
        <taxon>Dikarya</taxon>
        <taxon>Ascomycota</taxon>
        <taxon>Pezizomycotina</taxon>
        <taxon>Dothideomycetes</taxon>
        <taxon>Pleosporomycetidae</taxon>
        <taxon>Pleosporales</taxon>
        <taxon>Pleosporineae</taxon>
        <taxon>Phaeosphaeriaceae</taxon>
        <taxon>Ophiobolus</taxon>
    </lineage>
</organism>
<name>A0A6A7AHB8_9PLEO</name>
<reference evidence="2" key="1">
    <citation type="journal article" date="2020" name="Stud. Mycol.">
        <title>101 Dothideomycetes genomes: a test case for predicting lifestyles and emergence of pathogens.</title>
        <authorList>
            <person name="Haridas S."/>
            <person name="Albert R."/>
            <person name="Binder M."/>
            <person name="Bloem J."/>
            <person name="Labutti K."/>
            <person name="Salamov A."/>
            <person name="Andreopoulos B."/>
            <person name="Baker S."/>
            <person name="Barry K."/>
            <person name="Bills G."/>
            <person name="Bluhm B."/>
            <person name="Cannon C."/>
            <person name="Castanera R."/>
            <person name="Culley D."/>
            <person name="Daum C."/>
            <person name="Ezra D."/>
            <person name="Gonzalez J."/>
            <person name="Henrissat B."/>
            <person name="Kuo A."/>
            <person name="Liang C."/>
            <person name="Lipzen A."/>
            <person name="Lutzoni F."/>
            <person name="Magnuson J."/>
            <person name="Mondo S."/>
            <person name="Nolan M."/>
            <person name="Ohm R."/>
            <person name="Pangilinan J."/>
            <person name="Park H.-J."/>
            <person name="Ramirez L."/>
            <person name="Alfaro M."/>
            <person name="Sun H."/>
            <person name="Tritt A."/>
            <person name="Yoshinaga Y."/>
            <person name="Zwiers L.-H."/>
            <person name="Turgeon B."/>
            <person name="Goodwin S."/>
            <person name="Spatafora J."/>
            <person name="Crous P."/>
            <person name="Grigoriev I."/>
        </authorList>
    </citation>
    <scope>NUCLEOTIDE SEQUENCE</scope>
    <source>
        <strain evidence="2">CBS 113818</strain>
    </source>
</reference>